<accession>A0ABY5KLR5</accession>
<organism evidence="2 3">
    <name type="scientific">Cellulomonas xiejunii</name>
    <dbReference type="NCBI Taxonomy" id="2968083"/>
    <lineage>
        <taxon>Bacteria</taxon>
        <taxon>Bacillati</taxon>
        <taxon>Actinomycetota</taxon>
        <taxon>Actinomycetes</taxon>
        <taxon>Micrococcales</taxon>
        <taxon>Cellulomonadaceae</taxon>
        <taxon>Cellulomonas</taxon>
    </lineage>
</organism>
<protein>
    <recommendedName>
        <fullName evidence="4">Integral membrane protein</fullName>
    </recommendedName>
</protein>
<evidence type="ECO:0000313" key="3">
    <source>
        <dbReference type="Proteomes" id="UP001316384"/>
    </source>
</evidence>
<dbReference type="RefSeq" id="WP_227575267.1">
    <property type="nucleotide sequence ID" value="NZ_CP101987.1"/>
</dbReference>
<gene>
    <name evidence="2" type="ORF">NP048_16900</name>
</gene>
<name>A0ABY5KLR5_9CELL</name>
<evidence type="ECO:0000256" key="1">
    <source>
        <dbReference type="SAM" id="Phobius"/>
    </source>
</evidence>
<feature type="transmembrane region" description="Helical" evidence="1">
    <location>
        <begin position="45"/>
        <end position="66"/>
    </location>
</feature>
<feature type="transmembrane region" description="Helical" evidence="1">
    <location>
        <begin position="161"/>
        <end position="182"/>
    </location>
</feature>
<reference evidence="2 3" key="1">
    <citation type="submission" date="2022-07" db="EMBL/GenBank/DDBJ databases">
        <title>Novel species in genus cellulomonas.</title>
        <authorList>
            <person name="Ye L."/>
        </authorList>
    </citation>
    <scope>NUCLEOTIDE SEQUENCE [LARGE SCALE GENOMIC DNA]</scope>
    <source>
        <strain evidence="3">zg-B89</strain>
    </source>
</reference>
<feature type="transmembrane region" description="Helical" evidence="1">
    <location>
        <begin position="72"/>
        <end position="93"/>
    </location>
</feature>
<sequence length="205" mass="22695">MEIIEWVRDHPVAALVIACEVAFWVFLAAAVVARYVFRRRRLSTVLLLCEPLIEVVLLVATVTDLLRGAEATWTHGLAALYLGFTVGFGRYTVHKVDGWVAWRFFDGPRPPRVPSGGRAKVVHEWRLWLRVLLAWVVAVAVLGVLLLIADDPAQREILLGWAGRATLVMGIWFVAGPVWQVFADAADGDDDEVPADAGQVTDRTS</sequence>
<keyword evidence="1" id="KW-0812">Transmembrane</keyword>
<dbReference type="Proteomes" id="UP001316384">
    <property type="component" value="Chromosome"/>
</dbReference>
<keyword evidence="1" id="KW-1133">Transmembrane helix</keyword>
<feature type="transmembrane region" description="Helical" evidence="1">
    <location>
        <begin position="12"/>
        <end position="33"/>
    </location>
</feature>
<proteinExistence type="predicted"/>
<feature type="transmembrane region" description="Helical" evidence="1">
    <location>
        <begin position="127"/>
        <end position="149"/>
    </location>
</feature>
<dbReference type="EMBL" id="CP101987">
    <property type="protein sequence ID" value="UUI71449.1"/>
    <property type="molecule type" value="Genomic_DNA"/>
</dbReference>
<evidence type="ECO:0000313" key="2">
    <source>
        <dbReference type="EMBL" id="UUI71449.1"/>
    </source>
</evidence>
<keyword evidence="1" id="KW-0472">Membrane</keyword>
<keyword evidence="3" id="KW-1185">Reference proteome</keyword>
<evidence type="ECO:0008006" key="4">
    <source>
        <dbReference type="Google" id="ProtNLM"/>
    </source>
</evidence>